<evidence type="ECO:0000256" key="2">
    <source>
        <dbReference type="ARBA" id="ARBA00009025"/>
    </source>
</evidence>
<dbReference type="RefSeq" id="WP_312898124.1">
    <property type="nucleotide sequence ID" value="NZ_BAAALP010000001.1"/>
</dbReference>
<dbReference type="GO" id="GO:0015990">
    <property type="term" value="P:electron transport coupled proton transport"/>
    <property type="evidence" value="ECO:0007669"/>
    <property type="project" value="TreeGrafter"/>
</dbReference>
<name>A0A7W3QNV8_ACTNM</name>
<dbReference type="PRINTS" id="PR01437">
    <property type="entry name" value="NUOXDRDTASE4"/>
</dbReference>
<comment type="similarity">
    <text evidence="2">Belongs to the complex I subunit 4 family.</text>
</comment>
<sequence length="502" mass="52605">MIFLLMMAIPLAGALALALPRERFLGDDAALGRFAVGLSGATLLVGLSALTAFDFGAPERMQLRVDWPWAPSIGLRFHLGVDGISLPLVLLTALLTFLCLVYTAKHPPAGGRLRLFTALLLVLEVGMLGTFVALDLVLFFVFFEVVLVPMYAVIAIWGTGDRRAAALKFILYTLLGSGLLLAGMLLVGVKAGTLDMTVLAQRHGEGLTRGVQIVAFLLMALGFGVKAPMWPLHTWLPDAHTAAPTAGSVLLAGVLLKMGTYGIVRIALPSAPEGAEFWAPWLGLLAVVGIVYGALACLAQTDLKRMIAFSSVGHMGFVLLGIATLTPVGVNAALFGNIAHGLITGLLFFLAGSVKDRYGTGDLRELGGGLLTSAPRLASVLTFASVASLGLPGLAGFWGEMLALLGAYRPDADLPRATFVTFMAVGGIGAVLTAAYFLRMLSKITHGPVPDARLTAGPVVAVTRHEYAAWLPLVALTLLVGLWPKTLLDVTTAPVRALLGGG</sequence>
<keyword evidence="10" id="KW-1185">Reference proteome</keyword>
<evidence type="ECO:0000256" key="1">
    <source>
        <dbReference type="ARBA" id="ARBA00004127"/>
    </source>
</evidence>
<dbReference type="GO" id="GO:0012505">
    <property type="term" value="C:endomembrane system"/>
    <property type="evidence" value="ECO:0007669"/>
    <property type="project" value="UniProtKB-SubCell"/>
</dbReference>
<dbReference type="GO" id="GO:0048039">
    <property type="term" value="F:ubiquinone binding"/>
    <property type="evidence" value="ECO:0007669"/>
    <property type="project" value="TreeGrafter"/>
</dbReference>
<dbReference type="GO" id="GO:0042773">
    <property type="term" value="P:ATP synthesis coupled electron transport"/>
    <property type="evidence" value="ECO:0007669"/>
    <property type="project" value="InterPro"/>
</dbReference>
<feature type="transmembrane region" description="Helical" evidence="7">
    <location>
        <begin position="332"/>
        <end position="354"/>
    </location>
</feature>
<keyword evidence="5 7" id="KW-0472">Membrane</keyword>
<feature type="transmembrane region" description="Helical" evidence="7">
    <location>
        <begin position="306"/>
        <end position="326"/>
    </location>
</feature>
<keyword evidence="3 6" id="KW-0812">Transmembrane</keyword>
<feature type="transmembrane region" description="Helical" evidence="7">
    <location>
        <begin position="115"/>
        <end position="134"/>
    </location>
</feature>
<feature type="transmembrane region" description="Helical" evidence="7">
    <location>
        <begin position="77"/>
        <end position="103"/>
    </location>
</feature>
<evidence type="ECO:0000256" key="5">
    <source>
        <dbReference type="ARBA" id="ARBA00023136"/>
    </source>
</evidence>
<dbReference type="Proteomes" id="UP000572680">
    <property type="component" value="Unassembled WGS sequence"/>
</dbReference>
<gene>
    <name evidence="9" type="ORF">HNR61_005620</name>
</gene>
<dbReference type="InterPro" id="IPR010227">
    <property type="entry name" value="NADH_Q_OxRdtase_chainM/4"/>
</dbReference>
<feature type="domain" description="NADH:quinone oxidoreductase/Mrp antiporter transmembrane" evidence="8">
    <location>
        <begin position="133"/>
        <end position="411"/>
    </location>
</feature>
<feature type="transmembrane region" description="Helical" evidence="7">
    <location>
        <begin position="210"/>
        <end position="230"/>
    </location>
</feature>
<dbReference type="GO" id="GO:0016020">
    <property type="term" value="C:membrane"/>
    <property type="evidence" value="ECO:0007669"/>
    <property type="project" value="UniProtKB-SubCell"/>
</dbReference>
<feature type="transmembrane region" description="Helical" evidence="7">
    <location>
        <begin position="34"/>
        <end position="56"/>
    </location>
</feature>
<feature type="transmembrane region" description="Helical" evidence="7">
    <location>
        <begin position="278"/>
        <end position="299"/>
    </location>
</feature>
<dbReference type="NCBIfam" id="TIGR01972">
    <property type="entry name" value="NDH_I_M"/>
    <property type="match status" value="1"/>
</dbReference>
<feature type="transmembrane region" description="Helical" evidence="7">
    <location>
        <begin position="419"/>
        <end position="438"/>
    </location>
</feature>
<dbReference type="Pfam" id="PF00361">
    <property type="entry name" value="Proton_antipo_M"/>
    <property type="match status" value="1"/>
</dbReference>
<protein>
    <submittedName>
        <fullName evidence="9">NADH-quinone oxidoreductase subunit M</fullName>
    </submittedName>
</protein>
<dbReference type="EMBL" id="JACJIA010000008">
    <property type="protein sequence ID" value="MBA8953966.1"/>
    <property type="molecule type" value="Genomic_DNA"/>
</dbReference>
<evidence type="ECO:0000313" key="9">
    <source>
        <dbReference type="EMBL" id="MBA8953966.1"/>
    </source>
</evidence>
<dbReference type="PANTHER" id="PTHR43507">
    <property type="entry name" value="NADH-UBIQUINONE OXIDOREDUCTASE CHAIN 4"/>
    <property type="match status" value="1"/>
</dbReference>
<dbReference type="GO" id="GO:0003954">
    <property type="term" value="F:NADH dehydrogenase activity"/>
    <property type="evidence" value="ECO:0007669"/>
    <property type="project" value="TreeGrafter"/>
</dbReference>
<evidence type="ECO:0000259" key="8">
    <source>
        <dbReference type="Pfam" id="PF00361"/>
    </source>
</evidence>
<proteinExistence type="inferred from homology"/>
<organism evidence="9 10">
    <name type="scientific">Actinomadura namibiensis</name>
    <dbReference type="NCBI Taxonomy" id="182080"/>
    <lineage>
        <taxon>Bacteria</taxon>
        <taxon>Bacillati</taxon>
        <taxon>Actinomycetota</taxon>
        <taxon>Actinomycetes</taxon>
        <taxon>Streptosporangiales</taxon>
        <taxon>Thermomonosporaceae</taxon>
        <taxon>Actinomadura</taxon>
    </lineage>
</organism>
<keyword evidence="4 7" id="KW-1133">Transmembrane helix</keyword>
<feature type="transmembrane region" description="Helical" evidence="7">
    <location>
        <begin position="169"/>
        <end position="189"/>
    </location>
</feature>
<dbReference type="GO" id="GO:0008137">
    <property type="term" value="F:NADH dehydrogenase (ubiquinone) activity"/>
    <property type="evidence" value="ECO:0007669"/>
    <property type="project" value="InterPro"/>
</dbReference>
<evidence type="ECO:0000256" key="7">
    <source>
        <dbReference type="SAM" id="Phobius"/>
    </source>
</evidence>
<dbReference type="AlphaFoldDB" id="A0A7W3QNV8"/>
<dbReference type="InterPro" id="IPR003918">
    <property type="entry name" value="NADH_UbQ_OxRdtase"/>
</dbReference>
<dbReference type="PANTHER" id="PTHR43507:SF1">
    <property type="entry name" value="NADH-UBIQUINONE OXIDOREDUCTASE CHAIN 4"/>
    <property type="match status" value="1"/>
</dbReference>
<accession>A0A7W3QNV8</accession>
<dbReference type="InterPro" id="IPR001750">
    <property type="entry name" value="ND/Mrp_TM"/>
</dbReference>
<evidence type="ECO:0000256" key="4">
    <source>
        <dbReference type="ARBA" id="ARBA00022989"/>
    </source>
</evidence>
<evidence type="ECO:0000256" key="3">
    <source>
        <dbReference type="ARBA" id="ARBA00022692"/>
    </source>
</evidence>
<comment type="caution">
    <text evidence="9">The sequence shown here is derived from an EMBL/GenBank/DDBJ whole genome shotgun (WGS) entry which is preliminary data.</text>
</comment>
<reference evidence="9 10" key="1">
    <citation type="submission" date="2020-08" db="EMBL/GenBank/DDBJ databases">
        <title>Genomic Encyclopedia of Type Strains, Phase IV (KMG-IV): sequencing the most valuable type-strain genomes for metagenomic binning, comparative biology and taxonomic classification.</title>
        <authorList>
            <person name="Goeker M."/>
        </authorList>
    </citation>
    <scope>NUCLEOTIDE SEQUENCE [LARGE SCALE GENOMIC DNA]</scope>
    <source>
        <strain evidence="9 10">DSM 44197</strain>
    </source>
</reference>
<feature type="transmembrane region" description="Helical" evidence="7">
    <location>
        <begin position="139"/>
        <end position="157"/>
    </location>
</feature>
<feature type="transmembrane region" description="Helical" evidence="7">
    <location>
        <begin position="375"/>
        <end position="399"/>
    </location>
</feature>
<evidence type="ECO:0000313" key="10">
    <source>
        <dbReference type="Proteomes" id="UP000572680"/>
    </source>
</evidence>
<evidence type="ECO:0000256" key="6">
    <source>
        <dbReference type="RuleBase" id="RU000320"/>
    </source>
</evidence>
<comment type="subcellular location">
    <subcellularLocation>
        <location evidence="1">Endomembrane system</location>
        <topology evidence="1">Multi-pass membrane protein</topology>
    </subcellularLocation>
    <subcellularLocation>
        <location evidence="6">Membrane</location>
        <topology evidence="6">Multi-pass membrane protein</topology>
    </subcellularLocation>
</comment>